<dbReference type="AlphaFoldDB" id="A0A4C1ZRM8"/>
<name>A0A4C1ZRM8_EUMVA</name>
<proteinExistence type="predicted"/>
<dbReference type="EMBL" id="BGZK01001994">
    <property type="protein sequence ID" value="GBP89337.1"/>
    <property type="molecule type" value="Genomic_DNA"/>
</dbReference>
<dbReference type="Proteomes" id="UP000299102">
    <property type="component" value="Unassembled WGS sequence"/>
</dbReference>
<dbReference type="OrthoDB" id="7483749at2759"/>
<organism evidence="1 2">
    <name type="scientific">Eumeta variegata</name>
    <name type="common">Bagworm moth</name>
    <name type="synonym">Eumeta japonica</name>
    <dbReference type="NCBI Taxonomy" id="151549"/>
    <lineage>
        <taxon>Eukaryota</taxon>
        <taxon>Metazoa</taxon>
        <taxon>Ecdysozoa</taxon>
        <taxon>Arthropoda</taxon>
        <taxon>Hexapoda</taxon>
        <taxon>Insecta</taxon>
        <taxon>Pterygota</taxon>
        <taxon>Neoptera</taxon>
        <taxon>Endopterygota</taxon>
        <taxon>Lepidoptera</taxon>
        <taxon>Glossata</taxon>
        <taxon>Ditrysia</taxon>
        <taxon>Tineoidea</taxon>
        <taxon>Psychidae</taxon>
        <taxon>Oiketicinae</taxon>
        <taxon>Eumeta</taxon>
    </lineage>
</organism>
<accession>A0A4C1ZRM8</accession>
<protein>
    <submittedName>
        <fullName evidence="1">Uncharacterized protein</fullName>
    </submittedName>
</protein>
<sequence length="212" mass="22634">MRNPSYTFDSDPVSAVVFEPSPVLSCGPGLAFDSDPGSVLDSDFCPAFNSDSATNHRSDLIEAEVYSALNFDHHAFDSNSGPFLNFAPCSAFNCNTAPSPSSALHKARNAVGRGSSLADVVRCPTSLVATGVTVVHTLIIIPSRSNPDFGFVSGSAYDEIPGFSENFEKSKHLSLIERLDSARRAYTCERAVPLIKAASELDAIVVDKRLDS</sequence>
<evidence type="ECO:0000313" key="1">
    <source>
        <dbReference type="EMBL" id="GBP89337.1"/>
    </source>
</evidence>
<gene>
    <name evidence="1" type="ORF">EVAR_60298_1</name>
</gene>
<reference evidence="1 2" key="1">
    <citation type="journal article" date="2019" name="Commun. Biol.">
        <title>The bagworm genome reveals a unique fibroin gene that provides high tensile strength.</title>
        <authorList>
            <person name="Kono N."/>
            <person name="Nakamura H."/>
            <person name="Ohtoshi R."/>
            <person name="Tomita M."/>
            <person name="Numata K."/>
            <person name="Arakawa K."/>
        </authorList>
    </citation>
    <scope>NUCLEOTIDE SEQUENCE [LARGE SCALE GENOMIC DNA]</scope>
</reference>
<evidence type="ECO:0000313" key="2">
    <source>
        <dbReference type="Proteomes" id="UP000299102"/>
    </source>
</evidence>
<comment type="caution">
    <text evidence="1">The sequence shown here is derived from an EMBL/GenBank/DDBJ whole genome shotgun (WGS) entry which is preliminary data.</text>
</comment>
<keyword evidence="2" id="KW-1185">Reference proteome</keyword>